<comment type="caution">
    <text evidence="15">The sequence shown here is derived from an EMBL/GenBank/DDBJ whole genome shotgun (WGS) entry which is preliminary data.</text>
</comment>
<evidence type="ECO:0000256" key="11">
    <source>
        <dbReference type="PIRSR" id="PIRSR001558-1"/>
    </source>
</evidence>
<dbReference type="InterPro" id="IPR014042">
    <property type="entry name" value="Glutathione_synthase_a-hlx"/>
</dbReference>
<comment type="subunit">
    <text evidence="3">Homodimer.</text>
</comment>
<feature type="binding site" evidence="13">
    <location>
        <begin position="305"/>
        <end position="308"/>
    </location>
    <ligand>
        <name>substrate</name>
    </ligand>
</feature>
<dbReference type="InterPro" id="IPR004887">
    <property type="entry name" value="GSH_synth_subst-bd"/>
</dbReference>
<dbReference type="GO" id="GO:0005524">
    <property type="term" value="F:ATP binding"/>
    <property type="evidence" value="ECO:0007669"/>
    <property type="project" value="UniProtKB-UniRule"/>
</dbReference>
<gene>
    <name evidence="15" type="ORF">AAL_03569</name>
</gene>
<dbReference type="InterPro" id="IPR016185">
    <property type="entry name" value="PreATP-grasp_dom_sf"/>
</dbReference>
<dbReference type="EMBL" id="AZGY01000006">
    <property type="protein sequence ID" value="KZZ97605.1"/>
    <property type="molecule type" value="Genomic_DNA"/>
</dbReference>
<feature type="binding site" evidence="11">
    <location>
        <position position="344"/>
    </location>
    <ligand>
        <name>ATP</name>
        <dbReference type="ChEBI" id="CHEBI:30616"/>
    </ligand>
</feature>
<dbReference type="FunFam" id="3.30.1490.50:FF:000002">
    <property type="entry name" value="Glutathione synthetase"/>
    <property type="match status" value="1"/>
</dbReference>
<dbReference type="PIRSF" id="PIRSF001558">
    <property type="entry name" value="GSHase"/>
    <property type="match status" value="1"/>
</dbReference>
<evidence type="ECO:0000313" key="16">
    <source>
        <dbReference type="Proteomes" id="UP000078544"/>
    </source>
</evidence>
<feature type="binding site" evidence="11">
    <location>
        <begin position="410"/>
        <end position="419"/>
    </location>
    <ligand>
        <name>ATP</name>
        <dbReference type="ChEBI" id="CHEBI:30616"/>
    </ligand>
</feature>
<dbReference type="AlphaFoldDB" id="A0A168DCU9"/>
<dbReference type="Gene3D" id="3.30.1490.80">
    <property type="match status" value="1"/>
</dbReference>
<keyword evidence="4 10" id="KW-0436">Ligase</keyword>
<proteinExistence type="inferred from homology"/>
<feature type="binding site" evidence="12">
    <location>
        <position position="163"/>
    </location>
    <ligand>
        <name>Mg(2+)</name>
        <dbReference type="ChEBI" id="CHEBI:18420"/>
    </ligand>
</feature>
<dbReference type="GO" id="GO:0005829">
    <property type="term" value="C:cytosol"/>
    <property type="evidence" value="ECO:0007669"/>
    <property type="project" value="TreeGrafter"/>
</dbReference>
<evidence type="ECO:0000256" key="5">
    <source>
        <dbReference type="ARBA" id="ARBA00022684"/>
    </source>
</evidence>
<dbReference type="GO" id="GO:0000287">
    <property type="term" value="F:magnesium ion binding"/>
    <property type="evidence" value="ECO:0007669"/>
    <property type="project" value="UniProtKB-UniRule"/>
</dbReference>
<feature type="binding site" evidence="13">
    <location>
        <begin position="507"/>
        <end position="508"/>
    </location>
    <ligand>
        <name>substrate</name>
    </ligand>
</feature>
<feature type="binding site" evidence="11">
    <location>
        <position position="421"/>
    </location>
    <ligand>
        <name>ATP</name>
        <dbReference type="ChEBI" id="CHEBI:30616"/>
    </ligand>
</feature>
<dbReference type="Proteomes" id="UP000078544">
    <property type="component" value="Unassembled WGS sequence"/>
</dbReference>
<dbReference type="Pfam" id="PF03199">
    <property type="entry name" value="GSH_synthase"/>
    <property type="match status" value="1"/>
</dbReference>
<feature type="binding site" evidence="11">
    <location>
        <begin position="443"/>
        <end position="446"/>
    </location>
    <ligand>
        <name>ATP</name>
        <dbReference type="ChEBI" id="CHEBI:30616"/>
    </ligand>
</feature>
<dbReference type="InterPro" id="IPR014709">
    <property type="entry name" value="Glutathione_synthase_C_euk"/>
</dbReference>
<evidence type="ECO:0000313" key="15">
    <source>
        <dbReference type="EMBL" id="KZZ97605.1"/>
    </source>
</evidence>
<dbReference type="InterPro" id="IPR005615">
    <property type="entry name" value="Glutathione_synthase"/>
</dbReference>
<dbReference type="Gene3D" id="1.10.1080.10">
    <property type="entry name" value="Glutathione Synthetase, Chain A, domain 3"/>
    <property type="match status" value="1"/>
</dbReference>
<dbReference type="STRING" id="1081109.A0A168DCU9"/>
<evidence type="ECO:0000256" key="7">
    <source>
        <dbReference type="ARBA" id="ARBA00022741"/>
    </source>
</evidence>
<organism evidence="15 16">
    <name type="scientific">Moelleriella libera RCEF 2490</name>
    <dbReference type="NCBI Taxonomy" id="1081109"/>
    <lineage>
        <taxon>Eukaryota</taxon>
        <taxon>Fungi</taxon>
        <taxon>Dikarya</taxon>
        <taxon>Ascomycota</taxon>
        <taxon>Pezizomycotina</taxon>
        <taxon>Sordariomycetes</taxon>
        <taxon>Hypocreomycetidae</taxon>
        <taxon>Hypocreales</taxon>
        <taxon>Clavicipitaceae</taxon>
        <taxon>Moelleriella</taxon>
    </lineage>
</organism>
<comment type="catalytic activity">
    <reaction evidence="10">
        <text>gamma-L-glutamyl-L-cysteine + glycine + ATP = glutathione + ADP + phosphate + H(+)</text>
        <dbReference type="Rhea" id="RHEA:13557"/>
        <dbReference type="ChEBI" id="CHEBI:15378"/>
        <dbReference type="ChEBI" id="CHEBI:30616"/>
        <dbReference type="ChEBI" id="CHEBI:43474"/>
        <dbReference type="ChEBI" id="CHEBI:57305"/>
        <dbReference type="ChEBI" id="CHEBI:57925"/>
        <dbReference type="ChEBI" id="CHEBI:58173"/>
        <dbReference type="ChEBI" id="CHEBI:456216"/>
        <dbReference type="EC" id="6.3.2.3"/>
    </reaction>
</comment>
<evidence type="ECO:0000256" key="9">
    <source>
        <dbReference type="ARBA" id="ARBA00022842"/>
    </source>
</evidence>
<dbReference type="UniPathway" id="UPA00142">
    <property type="reaction ID" value="UER00210"/>
</dbReference>
<dbReference type="SUPFAM" id="SSF56059">
    <property type="entry name" value="Glutathione synthetase ATP-binding domain-like"/>
    <property type="match status" value="1"/>
</dbReference>
<dbReference type="Pfam" id="PF03917">
    <property type="entry name" value="GSH_synth_ATP"/>
    <property type="match status" value="1"/>
</dbReference>
<evidence type="ECO:0000256" key="2">
    <source>
        <dbReference type="ARBA" id="ARBA00010385"/>
    </source>
</evidence>
<keyword evidence="5 10" id="KW-0317">Glutathione biosynthesis</keyword>
<feature type="binding site" evidence="11">
    <location>
        <position position="498"/>
    </location>
    <ligand>
        <name>ATP</name>
        <dbReference type="ChEBI" id="CHEBI:30616"/>
    </ligand>
</feature>
<feature type="binding site" evidence="11">
    <location>
        <position position="469"/>
    </location>
    <ligand>
        <name>ATP</name>
        <dbReference type="ChEBI" id="CHEBI:30616"/>
    </ligand>
</feature>
<feature type="binding site" evidence="13">
    <location>
        <begin position="165"/>
        <end position="168"/>
    </location>
    <ligand>
        <name>substrate</name>
    </ligand>
</feature>
<dbReference type="EC" id="6.3.2.3" evidence="10"/>
<dbReference type="Gene3D" id="3.40.50.1760">
    <property type="entry name" value="Glutathione synthase, substrate-binding domain superfamily, eukaryotic"/>
    <property type="match status" value="1"/>
</dbReference>
<evidence type="ECO:0000256" key="6">
    <source>
        <dbReference type="ARBA" id="ARBA00022723"/>
    </source>
</evidence>
<dbReference type="FunFam" id="3.40.50.1760:FF:000001">
    <property type="entry name" value="Glutathione synthetase"/>
    <property type="match status" value="1"/>
</dbReference>
<keyword evidence="7 10" id="KW-0547">Nucleotide-binding</keyword>
<evidence type="ECO:0000256" key="8">
    <source>
        <dbReference type="ARBA" id="ARBA00022840"/>
    </source>
</evidence>
<feature type="binding site" evidence="11">
    <location>
        <position position="496"/>
    </location>
    <ligand>
        <name>substrate</name>
    </ligand>
</feature>
<reference evidence="15 16" key="1">
    <citation type="journal article" date="2016" name="Genome Biol. Evol.">
        <title>Divergent and convergent evolution of fungal pathogenicity.</title>
        <authorList>
            <person name="Shang Y."/>
            <person name="Xiao G."/>
            <person name="Zheng P."/>
            <person name="Cen K."/>
            <person name="Zhan S."/>
            <person name="Wang C."/>
        </authorList>
    </citation>
    <scope>NUCLEOTIDE SEQUENCE [LARGE SCALE GENOMIC DNA]</scope>
    <source>
        <strain evidence="15 16">RCEF 2490</strain>
    </source>
</reference>
<feature type="binding site" evidence="11">
    <location>
        <position position="138"/>
    </location>
    <ligand>
        <name>substrate</name>
    </ligand>
</feature>
<dbReference type="Gene3D" id="3.30.470.20">
    <property type="entry name" value="ATP-grasp fold, B domain"/>
    <property type="match status" value="1"/>
</dbReference>
<evidence type="ECO:0000256" key="13">
    <source>
        <dbReference type="PIRSR" id="PIRSR001558-3"/>
    </source>
</evidence>
<accession>A0A168DCU9</accession>
<dbReference type="GO" id="GO:0043295">
    <property type="term" value="F:glutathione binding"/>
    <property type="evidence" value="ECO:0007669"/>
    <property type="project" value="UniProtKB-UniRule"/>
</dbReference>
<sequence>MGLDAGIEPSRLYPPEIGEQERGHLIQTVKDWSIGHGLVVRPPPTVIAAEADTRGITAVPAPVTLFPSGLARHAFRQGLAAQKAYNELYAAVSRDEKFLAQIVKEVIDGDDFVRDLWAVHETVKSEGYTQPLSLGLFRSDYMAHHDPSIQPGPFYQLKQVEFNTIAASFAGLSVRTCQLHNYLAKTQYPLLQQATSGDTLDLPDNKAIEKLAGGIEAAYNAYGAPQANHTKCVVFLVQGTERNVWDQRHLEYQLAQASPPIPVFRVAFSDVLRQTRLAKTEKRQLLYAPPFNPEGNFEVAVIYMRSGYGPGDYPNQEAWTARCHLERSYAIKCPSVLTQLAGTKKVQQVLATPRTSKESILSEFIKEDTPSAVELRKTFTNIFPMDTSDVGLEAREKALDPVLCRDYVLKPQREGGGNNIYGSAIPAYLKGLPDAHWNSYILMELIKPSPSRNFILRNGRLEEGNVISELGVYGACLWHRDTGEVLHNEEAGWLLRTKGNQSEEGGVAAGFGCMDSVSLLLTGVDVQEDSALRP</sequence>
<dbReference type="SUPFAM" id="SSF52440">
    <property type="entry name" value="PreATP-grasp domain"/>
    <property type="match status" value="1"/>
</dbReference>
<evidence type="ECO:0000256" key="12">
    <source>
        <dbReference type="PIRSR" id="PIRSR001558-2"/>
    </source>
</evidence>
<name>A0A168DCU9_9HYPO</name>
<comment type="pathway">
    <text evidence="1 10">Sulfur metabolism; glutathione biosynthesis; glutathione from L-cysteine and L-glutamate: step 2/2.</text>
</comment>
<keyword evidence="8 10" id="KW-0067">ATP-binding</keyword>
<evidence type="ECO:0000256" key="4">
    <source>
        <dbReference type="ARBA" id="ARBA00022598"/>
    </source>
</evidence>
<protein>
    <recommendedName>
        <fullName evidence="10">Glutathione synthetase</fullName>
        <shortName evidence="10">GSH-S</shortName>
        <ecNumber evidence="10">6.3.2.3</ecNumber>
    </recommendedName>
</protein>
<feature type="domain" description="Glutathione synthase substrate-binding" evidence="14">
    <location>
        <begin position="232"/>
        <end position="341"/>
    </location>
</feature>
<dbReference type="InterPro" id="IPR014049">
    <property type="entry name" value="Glutathione_synthase_N_euk"/>
</dbReference>
<feature type="binding site" evidence="11">
    <location>
        <position position="247"/>
    </location>
    <ligand>
        <name>substrate</name>
    </ligand>
</feature>
<dbReference type="OrthoDB" id="2020073at2759"/>
<dbReference type="GO" id="GO:0004363">
    <property type="term" value="F:glutathione synthase activity"/>
    <property type="evidence" value="ECO:0007669"/>
    <property type="project" value="UniProtKB-UniRule"/>
</dbReference>
<dbReference type="PANTHER" id="PTHR11130:SF0">
    <property type="entry name" value="GLUTATHIONE SYNTHETASE"/>
    <property type="match status" value="1"/>
</dbReference>
<dbReference type="Gene3D" id="3.30.1490.50">
    <property type="match status" value="1"/>
</dbReference>
<evidence type="ECO:0000256" key="1">
    <source>
        <dbReference type="ARBA" id="ARBA00004965"/>
    </source>
</evidence>
<keyword evidence="6 10" id="KW-0479">Metal-binding</keyword>
<feature type="binding site" evidence="11">
    <location>
        <position position="161"/>
    </location>
    <ligand>
        <name>ATP</name>
        <dbReference type="ChEBI" id="CHEBI:30616"/>
    </ligand>
</feature>
<keyword evidence="9 10" id="KW-0460">Magnesium</keyword>
<evidence type="ECO:0000259" key="14">
    <source>
        <dbReference type="Pfam" id="PF03199"/>
    </source>
</evidence>
<dbReference type="PANTHER" id="PTHR11130">
    <property type="entry name" value="GLUTATHIONE SYNTHETASE"/>
    <property type="match status" value="1"/>
</dbReference>
<dbReference type="NCBIfam" id="TIGR01986">
    <property type="entry name" value="glut_syn_euk"/>
    <property type="match status" value="1"/>
</dbReference>
<feature type="binding site" evidence="12">
    <location>
        <position position="414"/>
    </location>
    <ligand>
        <name>Mg(2+)</name>
        <dbReference type="ChEBI" id="CHEBI:18420"/>
    </ligand>
</feature>
<comment type="cofactor">
    <cofactor evidence="10 12">
        <name>Mg(2+)</name>
        <dbReference type="ChEBI" id="CHEBI:18420"/>
    </cofactor>
    <text evidence="10 12">Binds 1 Mg(2+) ion per subunit.</text>
</comment>
<dbReference type="InterPro" id="IPR037013">
    <property type="entry name" value="GSH-S_sub-bd_sf"/>
</dbReference>
<evidence type="ECO:0000256" key="10">
    <source>
        <dbReference type="PIRNR" id="PIRNR001558"/>
    </source>
</evidence>
<evidence type="ECO:0000256" key="3">
    <source>
        <dbReference type="ARBA" id="ARBA00011738"/>
    </source>
</evidence>
<keyword evidence="16" id="KW-1185">Reference proteome</keyword>
<feature type="binding site" evidence="12">
    <location>
        <position position="161"/>
    </location>
    <ligand>
        <name>Mg(2+)</name>
        <dbReference type="ChEBI" id="CHEBI:18420"/>
    </ligand>
</feature>
<feature type="binding site" evidence="11">
    <location>
        <position position="504"/>
    </location>
    <ligand>
        <name>ATP</name>
        <dbReference type="ChEBI" id="CHEBI:30616"/>
    </ligand>
</feature>
<feature type="binding site" evidence="13">
    <location>
        <begin position="241"/>
        <end position="243"/>
    </location>
    <ligand>
        <name>substrate</name>
    </ligand>
</feature>
<comment type="similarity">
    <text evidence="2 10">Belongs to the eukaryotic GSH synthase family.</text>
</comment>